<keyword evidence="2" id="KW-1185">Reference proteome</keyword>
<evidence type="ECO:0000313" key="2">
    <source>
        <dbReference type="Proteomes" id="UP000265325"/>
    </source>
</evidence>
<name>A0A2P2GGC9_STREW</name>
<comment type="caution">
    <text evidence="1">The sequence shown here is derived from an EMBL/GenBank/DDBJ whole genome shotgun (WGS) entry which is preliminary data.</text>
</comment>
<protein>
    <submittedName>
        <fullName evidence="1">Uncharacterized protein</fullName>
    </submittedName>
</protein>
<dbReference type="RefSeq" id="WP_046910851.1">
    <property type="nucleotide sequence ID" value="NZ_BAAAXG010000026.1"/>
</dbReference>
<organism evidence="1 2">
    <name type="scientific">Streptomyces showdoensis</name>
    <dbReference type="NCBI Taxonomy" id="68268"/>
    <lineage>
        <taxon>Bacteria</taxon>
        <taxon>Bacillati</taxon>
        <taxon>Actinomycetota</taxon>
        <taxon>Actinomycetes</taxon>
        <taxon>Kitasatosporales</taxon>
        <taxon>Streptomycetaceae</taxon>
        <taxon>Streptomyces</taxon>
    </lineage>
</organism>
<sequence>MYAIHLDLPPGEFGQARIDLDDLARVVPQVSRCHVEHVYRTVFYVSAGSAPEAGTGVLAAVQHLLLRPPPSGRVRVELRVPREGRDIGLCHGVVSVVEDAGLPL</sequence>
<proteinExistence type="predicted"/>
<gene>
    <name evidence="1" type="ORF">VO63_28170</name>
</gene>
<evidence type="ECO:0000313" key="1">
    <source>
        <dbReference type="EMBL" id="KKZ70560.1"/>
    </source>
</evidence>
<accession>A0A2P2GGC9</accession>
<dbReference type="Proteomes" id="UP000265325">
    <property type="component" value="Unassembled WGS sequence"/>
</dbReference>
<dbReference type="EMBL" id="LAQS01000055">
    <property type="protein sequence ID" value="KKZ70560.1"/>
    <property type="molecule type" value="Genomic_DNA"/>
</dbReference>
<reference evidence="1 2" key="1">
    <citation type="submission" date="2015-05" db="EMBL/GenBank/DDBJ databases">
        <title>Draft Genome assembly of Streptomyces showdoensis.</title>
        <authorList>
            <person name="Thapa K.K."/>
            <person name="Metsa-Ketela M."/>
        </authorList>
    </citation>
    <scope>NUCLEOTIDE SEQUENCE [LARGE SCALE GENOMIC DNA]</scope>
    <source>
        <strain evidence="1 2">ATCC 15227</strain>
    </source>
</reference>
<dbReference type="OrthoDB" id="4211031at2"/>
<dbReference type="AlphaFoldDB" id="A0A2P2GGC9"/>